<keyword evidence="3" id="KW-1185">Reference proteome</keyword>
<evidence type="ECO:0000256" key="1">
    <source>
        <dbReference type="SAM" id="MobiDB-lite"/>
    </source>
</evidence>
<evidence type="ECO:0000313" key="3">
    <source>
        <dbReference type="Proteomes" id="UP001482620"/>
    </source>
</evidence>
<reference evidence="2 3" key="1">
    <citation type="submission" date="2021-06" db="EMBL/GenBank/DDBJ databases">
        <authorList>
            <person name="Palmer J.M."/>
        </authorList>
    </citation>
    <scope>NUCLEOTIDE SEQUENCE [LARGE SCALE GENOMIC DNA]</scope>
    <source>
        <strain evidence="3">if_2019</strain>
        <tissue evidence="2">Muscle</tissue>
    </source>
</reference>
<name>A0ABV0SMQ0_9TELE</name>
<comment type="caution">
    <text evidence="2">The sequence shown here is derived from an EMBL/GenBank/DDBJ whole genome shotgun (WGS) entry which is preliminary data.</text>
</comment>
<protein>
    <submittedName>
        <fullName evidence="2">Uncharacterized protein</fullName>
    </submittedName>
</protein>
<gene>
    <name evidence="2" type="ORF">ILYODFUR_019738</name>
</gene>
<proteinExistence type="predicted"/>
<dbReference type="Proteomes" id="UP001482620">
    <property type="component" value="Unassembled WGS sequence"/>
</dbReference>
<feature type="region of interest" description="Disordered" evidence="1">
    <location>
        <begin position="32"/>
        <end position="52"/>
    </location>
</feature>
<accession>A0ABV0SMQ0</accession>
<sequence>MKESSPRVPSLCFYQGKRDGRIEEILEVLLPPSDNVPSRGQQLPTPTVNSVGKALLPPPEALDGVPESLQGQLVVPGSAQARVFASATAQATPCLASRCPSATSGVPQANHSR</sequence>
<evidence type="ECO:0000313" key="2">
    <source>
        <dbReference type="EMBL" id="MEQ2221838.1"/>
    </source>
</evidence>
<dbReference type="EMBL" id="JAHRIQ010001992">
    <property type="protein sequence ID" value="MEQ2221838.1"/>
    <property type="molecule type" value="Genomic_DNA"/>
</dbReference>
<organism evidence="2 3">
    <name type="scientific">Ilyodon furcidens</name>
    <name type="common">goldbreast splitfin</name>
    <dbReference type="NCBI Taxonomy" id="33524"/>
    <lineage>
        <taxon>Eukaryota</taxon>
        <taxon>Metazoa</taxon>
        <taxon>Chordata</taxon>
        <taxon>Craniata</taxon>
        <taxon>Vertebrata</taxon>
        <taxon>Euteleostomi</taxon>
        <taxon>Actinopterygii</taxon>
        <taxon>Neopterygii</taxon>
        <taxon>Teleostei</taxon>
        <taxon>Neoteleostei</taxon>
        <taxon>Acanthomorphata</taxon>
        <taxon>Ovalentaria</taxon>
        <taxon>Atherinomorphae</taxon>
        <taxon>Cyprinodontiformes</taxon>
        <taxon>Goodeidae</taxon>
        <taxon>Ilyodon</taxon>
    </lineage>
</organism>
<feature type="compositionally biased region" description="Polar residues" evidence="1">
    <location>
        <begin position="35"/>
        <end position="50"/>
    </location>
</feature>